<sequence>DWKLLGNNRLLLRDNNRLLLRDNGPEASERIIKLTTDENLQLLTESDIWLVFRTIPKKTKNTYVEMFQIIMDKCAEQNLYPNPNFLNLDFECAGLEAAKEVIGVPIDIKFCFNHLYQSTFGKVQELGEIPIRMKNYFDSCYVNGKYRRIGNDENNMKFRKLPPIFPPAVWNVNKTTLNDCHRTNNIIEGWNNRFSKLVGQKHPTTWKLIRKIKNHEIDADREQLALDSL</sequence>
<protein>
    <submittedName>
        <fullName evidence="1">MULE domain-containing protein</fullName>
    </submittedName>
</protein>
<dbReference type="EMBL" id="VUJU01007499">
    <property type="protein sequence ID" value="KAF0744883.1"/>
    <property type="molecule type" value="Genomic_DNA"/>
</dbReference>
<feature type="non-terminal residue" evidence="1">
    <location>
        <position position="229"/>
    </location>
</feature>
<gene>
    <name evidence="1" type="ORF">FWK35_00027307</name>
</gene>
<dbReference type="Proteomes" id="UP000478052">
    <property type="component" value="Unassembled WGS sequence"/>
</dbReference>
<dbReference type="AlphaFoldDB" id="A0A6G0XWG1"/>
<feature type="non-terminal residue" evidence="1">
    <location>
        <position position="1"/>
    </location>
</feature>
<keyword evidence="2" id="KW-1185">Reference proteome</keyword>
<proteinExistence type="predicted"/>
<dbReference type="OrthoDB" id="6579277at2759"/>
<accession>A0A6G0XWG1</accession>
<organism evidence="1 2">
    <name type="scientific">Aphis craccivora</name>
    <name type="common">Cowpea aphid</name>
    <dbReference type="NCBI Taxonomy" id="307492"/>
    <lineage>
        <taxon>Eukaryota</taxon>
        <taxon>Metazoa</taxon>
        <taxon>Ecdysozoa</taxon>
        <taxon>Arthropoda</taxon>
        <taxon>Hexapoda</taxon>
        <taxon>Insecta</taxon>
        <taxon>Pterygota</taxon>
        <taxon>Neoptera</taxon>
        <taxon>Paraneoptera</taxon>
        <taxon>Hemiptera</taxon>
        <taxon>Sternorrhyncha</taxon>
        <taxon>Aphidomorpha</taxon>
        <taxon>Aphidoidea</taxon>
        <taxon>Aphididae</taxon>
        <taxon>Aphidini</taxon>
        <taxon>Aphis</taxon>
        <taxon>Aphis</taxon>
    </lineage>
</organism>
<evidence type="ECO:0000313" key="2">
    <source>
        <dbReference type="Proteomes" id="UP000478052"/>
    </source>
</evidence>
<name>A0A6G0XWG1_APHCR</name>
<reference evidence="1 2" key="1">
    <citation type="submission" date="2019-08" db="EMBL/GenBank/DDBJ databases">
        <title>Whole genome of Aphis craccivora.</title>
        <authorList>
            <person name="Voronova N.V."/>
            <person name="Shulinski R.S."/>
            <person name="Bandarenka Y.V."/>
            <person name="Zhorov D.G."/>
            <person name="Warner D."/>
        </authorList>
    </citation>
    <scope>NUCLEOTIDE SEQUENCE [LARGE SCALE GENOMIC DNA]</scope>
    <source>
        <strain evidence="1">180601</strain>
        <tissue evidence="1">Whole Body</tissue>
    </source>
</reference>
<comment type="caution">
    <text evidence="1">The sequence shown here is derived from an EMBL/GenBank/DDBJ whole genome shotgun (WGS) entry which is preliminary data.</text>
</comment>
<evidence type="ECO:0000313" key="1">
    <source>
        <dbReference type="EMBL" id="KAF0744883.1"/>
    </source>
</evidence>